<reference evidence="2 3" key="1">
    <citation type="submission" date="2013-11" db="EMBL/GenBank/DDBJ databases">
        <title>Opisthorchis viverrini - life in the bile duct.</title>
        <authorList>
            <person name="Young N.D."/>
            <person name="Nagarajan N."/>
            <person name="Lin S.J."/>
            <person name="Korhonen P.K."/>
            <person name="Jex A.R."/>
            <person name="Hall R.S."/>
            <person name="Safavi-Hemami H."/>
            <person name="Kaewkong W."/>
            <person name="Bertrand D."/>
            <person name="Gao S."/>
            <person name="Seet Q."/>
            <person name="Wongkham S."/>
            <person name="Teh B.T."/>
            <person name="Wongkham C."/>
            <person name="Intapan P.M."/>
            <person name="Maleewong W."/>
            <person name="Yang X."/>
            <person name="Hu M."/>
            <person name="Wang Z."/>
            <person name="Hofmann A."/>
            <person name="Sternberg P.W."/>
            <person name="Tan P."/>
            <person name="Wang J."/>
            <person name="Gasser R.B."/>
        </authorList>
    </citation>
    <scope>NUCLEOTIDE SEQUENCE [LARGE SCALE GENOMIC DNA]</scope>
</reference>
<evidence type="ECO:0000313" key="2">
    <source>
        <dbReference type="EMBL" id="KER32624.1"/>
    </source>
</evidence>
<sequence>MLGKAETKKSVATNELAQSWWQTARAVIGAWRRFMVVVIWPLVPGVKSPFGRRTLVDQLEECSTPLESGTPSSKERNNAVDEVGNVLNT</sequence>
<dbReference type="Proteomes" id="UP000054324">
    <property type="component" value="Unassembled WGS sequence"/>
</dbReference>
<dbReference type="KEGG" id="ovi:T265_01313"/>
<evidence type="ECO:0000256" key="1">
    <source>
        <dbReference type="SAM" id="MobiDB-lite"/>
    </source>
</evidence>
<dbReference type="GeneID" id="20315501"/>
<keyword evidence="3" id="KW-1185">Reference proteome</keyword>
<name>A0A075AJ21_OPIVI</name>
<evidence type="ECO:0000313" key="3">
    <source>
        <dbReference type="Proteomes" id="UP000054324"/>
    </source>
</evidence>
<dbReference type="AlphaFoldDB" id="A0A075AJ21"/>
<proteinExistence type="predicted"/>
<accession>A0A075AJ21</accession>
<dbReference type="RefSeq" id="XP_009163583.1">
    <property type="nucleotide sequence ID" value="XM_009165319.1"/>
</dbReference>
<dbReference type="EMBL" id="KL596632">
    <property type="protein sequence ID" value="KER32624.1"/>
    <property type="molecule type" value="Genomic_DNA"/>
</dbReference>
<feature type="region of interest" description="Disordered" evidence="1">
    <location>
        <begin position="63"/>
        <end position="89"/>
    </location>
</feature>
<organism evidence="2 3">
    <name type="scientific">Opisthorchis viverrini</name>
    <name type="common">Southeast Asian liver fluke</name>
    <dbReference type="NCBI Taxonomy" id="6198"/>
    <lineage>
        <taxon>Eukaryota</taxon>
        <taxon>Metazoa</taxon>
        <taxon>Spiralia</taxon>
        <taxon>Lophotrochozoa</taxon>
        <taxon>Platyhelminthes</taxon>
        <taxon>Trematoda</taxon>
        <taxon>Digenea</taxon>
        <taxon>Opisthorchiida</taxon>
        <taxon>Opisthorchiata</taxon>
        <taxon>Opisthorchiidae</taxon>
        <taxon>Opisthorchis</taxon>
    </lineage>
</organism>
<dbReference type="CTD" id="20315501"/>
<gene>
    <name evidence="2" type="ORF">T265_01313</name>
</gene>
<protein>
    <submittedName>
        <fullName evidence="2">Uncharacterized protein</fullName>
    </submittedName>
</protein>